<evidence type="ECO:0000313" key="3">
    <source>
        <dbReference type="Proteomes" id="UP000245119"/>
    </source>
</evidence>
<dbReference type="Proteomes" id="UP000245119">
    <property type="component" value="Linkage Group LG2"/>
</dbReference>
<keyword evidence="3" id="KW-1185">Reference proteome</keyword>
<sequence>MPRQARYYNRDSEDDDEFELQAFREDAVRAGDDGASDTNSESGLGDSPEDGIEDHDSDDSDSSEAPEDVCFAASREKEQKRMEDILNQIKKDRADKKDRLRKKDDLFKQQKQQKLAALSKRKLPEDFLEAVADTAEEKKQKKNQNEAAVKGSEETDPASLGVLSAENELAEDISDNETDDKVQDFLPLAAASDDREQLIKVVALSSKSRSATISQKAASFKQSMLYGGRIKRIDSQQQKGIKAKRKARRKK</sequence>
<protein>
    <submittedName>
        <fullName evidence="2">Uncharacterized protein</fullName>
    </submittedName>
</protein>
<gene>
    <name evidence="2" type="ORF">C0Q70_03931</name>
</gene>
<feature type="compositionally biased region" description="Acidic residues" evidence="1">
    <location>
        <begin position="47"/>
        <end position="67"/>
    </location>
</feature>
<proteinExistence type="predicted"/>
<evidence type="ECO:0000313" key="2">
    <source>
        <dbReference type="EMBL" id="PVD36938.1"/>
    </source>
</evidence>
<accession>A0A2T7PU49</accession>
<dbReference type="EMBL" id="PZQS01000002">
    <property type="protein sequence ID" value="PVD36938.1"/>
    <property type="molecule type" value="Genomic_DNA"/>
</dbReference>
<feature type="compositionally biased region" description="Basic and acidic residues" evidence="1">
    <location>
        <begin position="22"/>
        <end position="32"/>
    </location>
</feature>
<feature type="region of interest" description="Disordered" evidence="1">
    <location>
        <begin position="135"/>
        <end position="181"/>
    </location>
</feature>
<comment type="caution">
    <text evidence="2">The sequence shown here is derived from an EMBL/GenBank/DDBJ whole genome shotgun (WGS) entry which is preliminary data.</text>
</comment>
<dbReference type="OrthoDB" id="6144257at2759"/>
<feature type="compositionally biased region" description="Basic and acidic residues" evidence="1">
    <location>
        <begin position="74"/>
        <end position="108"/>
    </location>
</feature>
<evidence type="ECO:0000256" key="1">
    <source>
        <dbReference type="SAM" id="MobiDB-lite"/>
    </source>
</evidence>
<reference evidence="2 3" key="1">
    <citation type="submission" date="2018-04" db="EMBL/GenBank/DDBJ databases">
        <title>The genome of golden apple snail Pomacea canaliculata provides insight into stress tolerance and invasive adaptation.</title>
        <authorList>
            <person name="Liu C."/>
            <person name="Liu B."/>
            <person name="Ren Y."/>
            <person name="Zhang Y."/>
            <person name="Wang H."/>
            <person name="Li S."/>
            <person name="Jiang F."/>
            <person name="Yin L."/>
            <person name="Zhang G."/>
            <person name="Qian W."/>
            <person name="Fan W."/>
        </authorList>
    </citation>
    <scope>NUCLEOTIDE SEQUENCE [LARGE SCALE GENOMIC DNA]</scope>
    <source>
        <strain evidence="2">SZHN2017</strain>
        <tissue evidence="2">Muscle</tissue>
    </source>
</reference>
<feature type="region of interest" description="Disordered" evidence="1">
    <location>
        <begin position="1"/>
        <end position="108"/>
    </location>
</feature>
<feature type="compositionally biased region" description="Acidic residues" evidence="1">
    <location>
        <begin position="168"/>
        <end position="178"/>
    </location>
</feature>
<dbReference type="AlphaFoldDB" id="A0A2T7PU49"/>
<name>A0A2T7PU49_POMCA</name>
<organism evidence="2 3">
    <name type="scientific">Pomacea canaliculata</name>
    <name type="common">Golden apple snail</name>
    <dbReference type="NCBI Taxonomy" id="400727"/>
    <lineage>
        <taxon>Eukaryota</taxon>
        <taxon>Metazoa</taxon>
        <taxon>Spiralia</taxon>
        <taxon>Lophotrochozoa</taxon>
        <taxon>Mollusca</taxon>
        <taxon>Gastropoda</taxon>
        <taxon>Caenogastropoda</taxon>
        <taxon>Architaenioglossa</taxon>
        <taxon>Ampullarioidea</taxon>
        <taxon>Ampullariidae</taxon>
        <taxon>Pomacea</taxon>
    </lineage>
</organism>